<comment type="caution">
    <text evidence="6">The sequence shown here is derived from an EMBL/GenBank/DDBJ whole genome shotgun (WGS) entry which is preliminary data.</text>
</comment>
<dbReference type="GO" id="GO:0003677">
    <property type="term" value="F:DNA binding"/>
    <property type="evidence" value="ECO:0007669"/>
    <property type="project" value="InterPro"/>
</dbReference>
<name>A0A3N0CTI9_9ACTN</name>
<dbReference type="PRINTS" id="PR00508">
    <property type="entry name" value="S21N4MTFRASE"/>
</dbReference>
<dbReference type="GO" id="GO:0032259">
    <property type="term" value="P:methylation"/>
    <property type="evidence" value="ECO:0007669"/>
    <property type="project" value="UniProtKB-KW"/>
</dbReference>
<dbReference type="InterPro" id="IPR001091">
    <property type="entry name" value="RM_Methyltransferase"/>
</dbReference>
<dbReference type="SUPFAM" id="SSF53335">
    <property type="entry name" value="S-adenosyl-L-methionine-dependent methyltransferases"/>
    <property type="match status" value="1"/>
</dbReference>
<dbReference type="Pfam" id="PF01555">
    <property type="entry name" value="N6_N4_Mtase"/>
    <property type="match status" value="1"/>
</dbReference>
<feature type="domain" description="DNA methylase N-4/N-6" evidence="5">
    <location>
        <begin position="29"/>
        <end position="235"/>
    </location>
</feature>
<dbReference type="InterPro" id="IPR002052">
    <property type="entry name" value="DNA_methylase_N6_adenine_CS"/>
</dbReference>
<keyword evidence="2 6" id="KW-0489">Methyltransferase</keyword>
<organism evidence="6 7">
    <name type="scientific">Nocardioides marmoriginsengisoli</name>
    <dbReference type="NCBI Taxonomy" id="661483"/>
    <lineage>
        <taxon>Bacteria</taxon>
        <taxon>Bacillati</taxon>
        <taxon>Actinomycetota</taxon>
        <taxon>Actinomycetes</taxon>
        <taxon>Propionibacteriales</taxon>
        <taxon>Nocardioidaceae</taxon>
        <taxon>Nocardioides</taxon>
    </lineage>
</organism>
<evidence type="ECO:0000256" key="2">
    <source>
        <dbReference type="ARBA" id="ARBA00022603"/>
    </source>
</evidence>
<evidence type="ECO:0000256" key="3">
    <source>
        <dbReference type="ARBA" id="ARBA00022679"/>
    </source>
</evidence>
<accession>A0A3N0CTI9</accession>
<dbReference type="InterPro" id="IPR002941">
    <property type="entry name" value="DNA_methylase_N4/N6"/>
</dbReference>
<gene>
    <name evidence="6" type="ORF">EFK50_01200</name>
</gene>
<protein>
    <recommendedName>
        <fullName evidence="4">Methyltransferase</fullName>
        <ecNumber evidence="4">2.1.1.-</ecNumber>
    </recommendedName>
</protein>
<dbReference type="EC" id="2.1.1.-" evidence="4"/>
<dbReference type="Gene3D" id="3.40.50.150">
    <property type="entry name" value="Vaccinia Virus protein VP39"/>
    <property type="match status" value="1"/>
</dbReference>
<dbReference type="InterPro" id="IPR029063">
    <property type="entry name" value="SAM-dependent_MTases_sf"/>
</dbReference>
<dbReference type="AlphaFoldDB" id="A0A3N0CTI9"/>
<dbReference type="Proteomes" id="UP000267128">
    <property type="component" value="Unassembled WGS sequence"/>
</dbReference>
<keyword evidence="7" id="KW-1185">Reference proteome</keyword>
<evidence type="ECO:0000313" key="7">
    <source>
        <dbReference type="Proteomes" id="UP000267128"/>
    </source>
</evidence>
<proteinExistence type="inferred from homology"/>
<evidence type="ECO:0000256" key="4">
    <source>
        <dbReference type="RuleBase" id="RU362026"/>
    </source>
</evidence>
<reference evidence="6 7" key="1">
    <citation type="submission" date="2018-11" db="EMBL/GenBank/DDBJ databases">
        <authorList>
            <person name="Li F."/>
        </authorList>
    </citation>
    <scope>NUCLEOTIDE SEQUENCE [LARGE SCALE GENOMIC DNA]</scope>
    <source>
        <strain evidence="6 7">Gsoil 097</strain>
    </source>
</reference>
<dbReference type="EMBL" id="RJSE01000001">
    <property type="protein sequence ID" value="RNL66273.1"/>
    <property type="molecule type" value="Genomic_DNA"/>
</dbReference>
<dbReference type="RefSeq" id="WP_123225718.1">
    <property type="nucleotide sequence ID" value="NZ_RJSE01000001.1"/>
</dbReference>
<evidence type="ECO:0000256" key="1">
    <source>
        <dbReference type="ARBA" id="ARBA00006594"/>
    </source>
</evidence>
<evidence type="ECO:0000313" key="6">
    <source>
        <dbReference type="EMBL" id="RNL66273.1"/>
    </source>
</evidence>
<dbReference type="PROSITE" id="PS00092">
    <property type="entry name" value="N6_MTASE"/>
    <property type="match status" value="1"/>
</dbReference>
<comment type="similarity">
    <text evidence="1 4">Belongs to the N(4)/N(6)-methyltransferase family.</text>
</comment>
<dbReference type="OrthoDB" id="9773060at2"/>
<sequence>MKPYYEDDSVQLFHGDCRDLLPQLDVTADLLIADPPYGETNLDWDTWPNGWPAFAAQYGKSMWCFGSMRMFLTQRHEFNDWHLSQDIVWEKHNGSSLASDRFSRVHEHALFWYRGPWVEIYHQTPTTPDATARAVRRKAKPAYHQGARGASSYVSEDGGPRLMRSVIYCRSMHGRAINETEKPTGLLEPLIEYGCPGGGLLVDLFSGSGAALMAAKMTGRKAIGFEIRESQCEGAARRLAQDSLFGGAA</sequence>
<keyword evidence="3 6" id="KW-0808">Transferase</keyword>
<evidence type="ECO:0000259" key="5">
    <source>
        <dbReference type="Pfam" id="PF01555"/>
    </source>
</evidence>
<dbReference type="GO" id="GO:0008170">
    <property type="term" value="F:N-methyltransferase activity"/>
    <property type="evidence" value="ECO:0007669"/>
    <property type="project" value="InterPro"/>
</dbReference>